<dbReference type="Gene3D" id="3.90.850.10">
    <property type="entry name" value="Fumarylacetoacetase-like, C-terminal domain"/>
    <property type="match status" value="1"/>
</dbReference>
<dbReference type="GO" id="GO:0046872">
    <property type="term" value="F:metal ion binding"/>
    <property type="evidence" value="ECO:0007669"/>
    <property type="project" value="UniProtKB-KW"/>
</dbReference>
<accession>A0A840IU63</accession>
<dbReference type="EMBL" id="JACHMG010000001">
    <property type="protein sequence ID" value="MBB4685410.1"/>
    <property type="molecule type" value="Genomic_DNA"/>
</dbReference>
<evidence type="ECO:0000313" key="5">
    <source>
        <dbReference type="Proteomes" id="UP000581769"/>
    </source>
</evidence>
<dbReference type="GO" id="GO:0019752">
    <property type="term" value="P:carboxylic acid metabolic process"/>
    <property type="evidence" value="ECO:0007669"/>
    <property type="project" value="UniProtKB-ARBA"/>
</dbReference>
<comment type="caution">
    <text evidence="4">The sequence shown here is derived from an EMBL/GenBank/DDBJ whole genome shotgun (WGS) entry which is preliminary data.</text>
</comment>
<dbReference type="AlphaFoldDB" id="A0A840IU63"/>
<keyword evidence="2" id="KW-0479">Metal-binding</keyword>
<feature type="domain" description="Fumarylacetoacetase-like C-terminal" evidence="3">
    <location>
        <begin position="74"/>
        <end position="281"/>
    </location>
</feature>
<dbReference type="RefSeq" id="WP_184780448.1">
    <property type="nucleotide sequence ID" value="NZ_JACHMG010000001.1"/>
</dbReference>
<dbReference type="InterPro" id="IPR051121">
    <property type="entry name" value="FAH"/>
</dbReference>
<protein>
    <submittedName>
        <fullName evidence="4">2-keto-4-pentenoate hydratase/2-oxohepta-3-ene-1,7-dioic acid hydratase in catechol pathway</fullName>
    </submittedName>
</protein>
<dbReference type="PANTHER" id="PTHR42796">
    <property type="entry name" value="FUMARYLACETOACETATE HYDROLASE DOMAIN-CONTAINING PROTEIN 2A-RELATED"/>
    <property type="match status" value="1"/>
</dbReference>
<evidence type="ECO:0000313" key="4">
    <source>
        <dbReference type="EMBL" id="MBB4685410.1"/>
    </source>
</evidence>
<dbReference type="InterPro" id="IPR036663">
    <property type="entry name" value="Fumarylacetoacetase_C_sf"/>
</dbReference>
<keyword evidence="5" id="KW-1185">Reference proteome</keyword>
<evidence type="ECO:0000256" key="1">
    <source>
        <dbReference type="ARBA" id="ARBA00010211"/>
    </source>
</evidence>
<dbReference type="Proteomes" id="UP000581769">
    <property type="component" value="Unassembled WGS sequence"/>
</dbReference>
<dbReference type="FunFam" id="3.90.850.10:FF:000002">
    <property type="entry name" value="2-hydroxyhepta-2,4-diene-1,7-dioate isomerase"/>
    <property type="match status" value="1"/>
</dbReference>
<organism evidence="4 5">
    <name type="scientific">Amycolatopsis jiangsuensis</name>
    <dbReference type="NCBI Taxonomy" id="1181879"/>
    <lineage>
        <taxon>Bacteria</taxon>
        <taxon>Bacillati</taxon>
        <taxon>Actinomycetota</taxon>
        <taxon>Actinomycetes</taxon>
        <taxon>Pseudonocardiales</taxon>
        <taxon>Pseudonocardiaceae</taxon>
        <taxon>Amycolatopsis</taxon>
    </lineage>
</organism>
<dbReference type="GO" id="GO:0016853">
    <property type="term" value="F:isomerase activity"/>
    <property type="evidence" value="ECO:0007669"/>
    <property type="project" value="UniProtKB-ARBA"/>
</dbReference>
<dbReference type="Pfam" id="PF01557">
    <property type="entry name" value="FAA_hydrolase"/>
    <property type="match status" value="1"/>
</dbReference>
<dbReference type="InterPro" id="IPR011234">
    <property type="entry name" value="Fumarylacetoacetase-like_C"/>
</dbReference>
<evidence type="ECO:0000256" key="2">
    <source>
        <dbReference type="ARBA" id="ARBA00022723"/>
    </source>
</evidence>
<sequence length="284" mass="30560">MRFVRLGAAGAERPFIRAGDGTLHELSGITPDVDGAFLAGDGPARAAAALAAGELPVADGTGWRTGPPIAAPGKIVCIGMNYRRHAEETGAAVPAEPVLFMKAPDVVSGPDDDVLIPRRSTSTDWEVELGVVIGRTARYLDDPGQALAHVAGYVLSNDVSEREFQIHRGGQWDKGKNCETFNPLGPVLVTADEIPDPQDLGLRTWVNGRKVQDSTTRDMVFTVAQIVHYLSQFMVLRPGDLINTGTPEGVALGHPEPKPYLREGDVVELEIDGLGRQRQRMRQA</sequence>
<dbReference type="PANTHER" id="PTHR42796:SF4">
    <property type="entry name" value="FUMARYLACETOACETATE HYDROLASE DOMAIN-CONTAINING PROTEIN 2A"/>
    <property type="match status" value="1"/>
</dbReference>
<proteinExistence type="inferred from homology"/>
<evidence type="ECO:0000259" key="3">
    <source>
        <dbReference type="Pfam" id="PF01557"/>
    </source>
</evidence>
<gene>
    <name evidence="4" type="ORF">BJY18_002895</name>
</gene>
<comment type="similarity">
    <text evidence="1">Belongs to the FAH family.</text>
</comment>
<dbReference type="SUPFAM" id="SSF56529">
    <property type="entry name" value="FAH"/>
    <property type="match status" value="1"/>
</dbReference>
<name>A0A840IU63_9PSEU</name>
<reference evidence="4 5" key="1">
    <citation type="submission" date="2020-08" db="EMBL/GenBank/DDBJ databases">
        <title>Sequencing the genomes of 1000 actinobacteria strains.</title>
        <authorList>
            <person name="Klenk H.-P."/>
        </authorList>
    </citation>
    <scope>NUCLEOTIDE SEQUENCE [LARGE SCALE GENOMIC DNA]</scope>
    <source>
        <strain evidence="4 5">DSM 45859</strain>
    </source>
</reference>